<dbReference type="SMART" id="SM00065">
    <property type="entry name" value="GAF"/>
    <property type="match status" value="5"/>
</dbReference>
<dbReference type="InterPro" id="IPR029787">
    <property type="entry name" value="Nucleotide_cyclase"/>
</dbReference>
<dbReference type="InterPro" id="IPR000160">
    <property type="entry name" value="GGDEF_dom"/>
</dbReference>
<dbReference type="Gene3D" id="3.20.20.450">
    <property type="entry name" value="EAL domain"/>
    <property type="match status" value="1"/>
</dbReference>
<dbReference type="Pfam" id="PF13185">
    <property type="entry name" value="GAF_2"/>
    <property type="match status" value="5"/>
</dbReference>
<feature type="region of interest" description="Disordered" evidence="2">
    <location>
        <begin position="1351"/>
        <end position="1397"/>
    </location>
</feature>
<dbReference type="CDD" id="cd01949">
    <property type="entry name" value="GGDEF"/>
    <property type="match status" value="1"/>
</dbReference>
<accession>A0A508TSA0</accession>
<dbReference type="FunFam" id="3.20.20.450:FF:000001">
    <property type="entry name" value="Cyclic di-GMP phosphodiesterase yahA"/>
    <property type="match status" value="1"/>
</dbReference>
<feature type="compositionally biased region" description="Pro residues" evidence="2">
    <location>
        <begin position="1357"/>
        <end position="1366"/>
    </location>
</feature>
<dbReference type="SUPFAM" id="SSF55073">
    <property type="entry name" value="Nucleotide cyclase"/>
    <property type="match status" value="1"/>
</dbReference>
<dbReference type="Gene3D" id="3.30.70.270">
    <property type="match status" value="1"/>
</dbReference>
<dbReference type="FunFam" id="3.30.70.270:FF:000001">
    <property type="entry name" value="Diguanylate cyclase domain protein"/>
    <property type="match status" value="1"/>
</dbReference>
<name>A0A508TSA0_9BRAD</name>
<feature type="compositionally biased region" description="Acidic residues" evidence="2">
    <location>
        <begin position="1379"/>
        <end position="1389"/>
    </location>
</feature>
<dbReference type="InterPro" id="IPR001633">
    <property type="entry name" value="EAL_dom"/>
</dbReference>
<sequence>MSRARLKGEAPGALRTVQSTIGRTFAALSATNEAILYAKSPEELYGKVCEAAFSSGGFLAAAVFLLEPDTGLLKFAAGCGNDVSRLRSLTISTLADIPEGDGVCGRAFRDQKACVSNDYINDASSAAWRSGAAAAGVGAAAAVALTQGGRSIGVFVVTRGEPHSLGEEVVSLLERMVANVSFALDNFDHEAQRKGGERAMRRLNRMFGAISATNEAILRAKTEHDLYQRVCDAAVFSGKSFATVVLLAEPDTQWLEPVAGTGEALDLITQTRFSTDPDSVYGKGICGDAFRTQRPCIERDIPKSACPPQARTRGGSGLMASVALPLTRFGNSIGVLIFFIGNSWAADEEIIALLAGIAENVSVALDNFGRATEKAKADGERERLSRMFAALSATNEAIMRARSRLEMFELVCAAAAHGGGFNSTSILIAKPGDDFFEMMAVAGPTAENARRLTVSRSEARPEGRGVCGRAFRSRRACINNDFLSAVATSPFRDVIDREDARSGAAFPLIVGDEPVGVMLFISAKRNTFSSEFAELLQRLADNVAYSLHSFDRADEKARTEEQKERLTRMFAALSATNEAIMRAKSRSEMFELVCDAAAVGGQFISATIRLVRPGEIFLENVAASGPDRVRAHELQLSADASRPEGQTLTGVAIRTRRPCISNDYLSDFEPESHVYQIVRDSGSKSGAALPLLKNGEAIGALVFLSGEFGTFSPEMMALLQRLAENVSFALDNFDRADEKARADEQRERLSRMFASLSATNEAIMRAKSRNELYQLVCEAAASGGRFTSTTIALAQPGSDYLAIAATAGPAAEGARQVTLSTSEAHPEGRGACGRAFRSGKACIINDYCADPDTAAFHARARADGTQSGASFPLIVHGQVVGVMIFVAIEKDTFTPEFAELLQRLADNLAFALESFDRADEKNKADERIEYLASHDSLTKLPNRETFNELLRHAITMSDRHRRPLAVLFIDLDRFKIINDSLGHEAGDMLLVAIADRLRRSLRVSDVVARLGGDEFVVILEEAAARDDVARIAGELLIALSKPLQLSGHECHTTASIGIAMYPADGSDVQTLTKNADMAMYLAKEDGKNGFRFFSSEIKAQSIERLTMESALRRALERDQFSLHYQPKVDMATGQISGVEALLRWSHPELGQVSPGQFIPLAEEIGLIVPIGRWVLKEACAQNMAWQRRGLRQVTMAVNLSPRQFADPQLLDDIDAALLASGMSPSLLQLEVTESMVMRNVSRAVRVLDAIQNRDIRLAIDDFGTGYSSMSLMKQFPIDTIKIDRSFVRDLPDDSEDVAIAQAIISMGKALGMTIVAEGVETSEQQEFLRAHACDEMQGFLFSRPLPPRDLAELLKPAPAPASPPLQPGLEDEAKQGEMGQDEVDADDIDLEPKRATG</sequence>
<evidence type="ECO:0000259" key="4">
    <source>
        <dbReference type="PROSITE" id="PS50887"/>
    </source>
</evidence>
<dbReference type="GO" id="GO:0071732">
    <property type="term" value="P:cellular response to nitric oxide"/>
    <property type="evidence" value="ECO:0007669"/>
    <property type="project" value="UniProtKB-ARBA"/>
</dbReference>
<dbReference type="GO" id="GO:0071111">
    <property type="term" value="F:cyclic-guanylate-specific phosphodiesterase activity"/>
    <property type="evidence" value="ECO:0007669"/>
    <property type="project" value="UniProtKB-EC"/>
</dbReference>
<dbReference type="CDD" id="cd01948">
    <property type="entry name" value="EAL"/>
    <property type="match status" value="1"/>
</dbReference>
<feature type="domain" description="GGDEF" evidence="4">
    <location>
        <begin position="962"/>
        <end position="1095"/>
    </location>
</feature>
<gene>
    <name evidence="5" type="ORF">CI1B_69650</name>
</gene>
<evidence type="ECO:0000259" key="3">
    <source>
        <dbReference type="PROSITE" id="PS50883"/>
    </source>
</evidence>
<dbReference type="PANTHER" id="PTHR44757">
    <property type="entry name" value="DIGUANYLATE CYCLASE DGCP"/>
    <property type="match status" value="1"/>
</dbReference>
<dbReference type="SUPFAM" id="SSF141868">
    <property type="entry name" value="EAL domain-like"/>
    <property type="match status" value="1"/>
</dbReference>
<dbReference type="Proteomes" id="UP000328092">
    <property type="component" value="Unassembled WGS sequence"/>
</dbReference>
<feature type="domain" description="EAL" evidence="3">
    <location>
        <begin position="1104"/>
        <end position="1358"/>
    </location>
</feature>
<dbReference type="SUPFAM" id="SSF55781">
    <property type="entry name" value="GAF domain-like"/>
    <property type="match status" value="5"/>
</dbReference>
<keyword evidence="6" id="KW-1185">Reference proteome</keyword>
<dbReference type="InterPro" id="IPR052155">
    <property type="entry name" value="Biofilm_reg_signaling"/>
</dbReference>
<dbReference type="EMBL" id="CAADFC020000028">
    <property type="protein sequence ID" value="VIO77142.1"/>
    <property type="molecule type" value="Genomic_DNA"/>
</dbReference>
<dbReference type="PROSITE" id="PS50883">
    <property type="entry name" value="EAL"/>
    <property type="match status" value="1"/>
</dbReference>
<dbReference type="SMART" id="SM00267">
    <property type="entry name" value="GGDEF"/>
    <property type="match status" value="1"/>
</dbReference>
<dbReference type="NCBIfam" id="TIGR00254">
    <property type="entry name" value="GGDEF"/>
    <property type="match status" value="1"/>
</dbReference>
<dbReference type="Gene3D" id="3.30.450.40">
    <property type="match status" value="5"/>
</dbReference>
<evidence type="ECO:0000256" key="2">
    <source>
        <dbReference type="SAM" id="MobiDB-lite"/>
    </source>
</evidence>
<proteinExistence type="predicted"/>
<dbReference type="Pfam" id="PF00563">
    <property type="entry name" value="EAL"/>
    <property type="match status" value="1"/>
</dbReference>
<dbReference type="InterPro" id="IPR029016">
    <property type="entry name" value="GAF-like_dom_sf"/>
</dbReference>
<dbReference type="SMART" id="SM00052">
    <property type="entry name" value="EAL"/>
    <property type="match status" value="1"/>
</dbReference>
<evidence type="ECO:0000313" key="6">
    <source>
        <dbReference type="Proteomes" id="UP000328092"/>
    </source>
</evidence>
<evidence type="ECO:0000256" key="1">
    <source>
        <dbReference type="ARBA" id="ARBA00051114"/>
    </source>
</evidence>
<dbReference type="Pfam" id="PF00990">
    <property type="entry name" value="GGDEF"/>
    <property type="match status" value="1"/>
</dbReference>
<dbReference type="InterPro" id="IPR003018">
    <property type="entry name" value="GAF"/>
</dbReference>
<organism evidence="5 6">
    <name type="scientific">Bradyrhizobium ivorense</name>
    <dbReference type="NCBI Taxonomy" id="2511166"/>
    <lineage>
        <taxon>Bacteria</taxon>
        <taxon>Pseudomonadati</taxon>
        <taxon>Pseudomonadota</taxon>
        <taxon>Alphaproteobacteria</taxon>
        <taxon>Hyphomicrobiales</taxon>
        <taxon>Nitrobacteraceae</taxon>
        <taxon>Bradyrhizobium</taxon>
    </lineage>
</organism>
<comment type="caution">
    <text evidence="5">The sequence shown here is derived from an EMBL/GenBank/DDBJ whole genome shotgun (WGS) entry which is preliminary data.</text>
</comment>
<evidence type="ECO:0000313" key="5">
    <source>
        <dbReference type="EMBL" id="VIO77142.1"/>
    </source>
</evidence>
<protein>
    <submittedName>
        <fullName evidence="5">Signaling protein</fullName>
    </submittedName>
</protein>
<dbReference type="PROSITE" id="PS50887">
    <property type="entry name" value="GGDEF"/>
    <property type="match status" value="1"/>
</dbReference>
<comment type="catalytic activity">
    <reaction evidence="1">
        <text>3',3'-c-di-GMP + H2O = 5'-phosphoguanylyl(3'-&gt;5')guanosine + H(+)</text>
        <dbReference type="Rhea" id="RHEA:24902"/>
        <dbReference type="ChEBI" id="CHEBI:15377"/>
        <dbReference type="ChEBI" id="CHEBI:15378"/>
        <dbReference type="ChEBI" id="CHEBI:58754"/>
        <dbReference type="ChEBI" id="CHEBI:58805"/>
        <dbReference type="EC" id="3.1.4.52"/>
    </reaction>
    <physiologicalReaction direction="left-to-right" evidence="1">
        <dbReference type="Rhea" id="RHEA:24903"/>
    </physiologicalReaction>
</comment>
<dbReference type="PANTHER" id="PTHR44757:SF2">
    <property type="entry name" value="BIOFILM ARCHITECTURE MAINTENANCE PROTEIN MBAA"/>
    <property type="match status" value="1"/>
</dbReference>
<dbReference type="InterPro" id="IPR043128">
    <property type="entry name" value="Rev_trsase/Diguanyl_cyclase"/>
</dbReference>
<reference evidence="5" key="1">
    <citation type="submission" date="2019-02" db="EMBL/GenBank/DDBJ databases">
        <authorList>
            <person name="Pothier F.J."/>
        </authorList>
    </citation>
    <scope>NUCLEOTIDE SEQUENCE</scope>
    <source>
        <strain evidence="5">CI-1B</strain>
    </source>
</reference>
<dbReference type="InterPro" id="IPR035919">
    <property type="entry name" value="EAL_sf"/>
</dbReference>